<dbReference type="Pfam" id="PF12724">
    <property type="entry name" value="Flavodoxin_5"/>
    <property type="match status" value="1"/>
</dbReference>
<reference evidence="2 3" key="1">
    <citation type="submission" date="2023-07" db="EMBL/GenBank/DDBJ databases">
        <title>Micromonospora profundi TRM 95458 converts glycerol to a new osmotic compound.</title>
        <authorList>
            <person name="Lu D."/>
        </authorList>
    </citation>
    <scope>NUCLEOTIDE SEQUENCE [LARGE SCALE GENOMIC DNA]</scope>
    <source>
        <strain evidence="2 3">TRM95458</strain>
    </source>
</reference>
<dbReference type="InterPro" id="IPR029039">
    <property type="entry name" value="Flavoprotein-like_sf"/>
</dbReference>
<protein>
    <submittedName>
        <fullName evidence="2">Flavodoxin domain-containing protein</fullName>
    </submittedName>
</protein>
<dbReference type="GO" id="GO:0070819">
    <property type="term" value="F:menaquinone-dependent protoporphyrinogen oxidase activity"/>
    <property type="evidence" value="ECO:0007669"/>
    <property type="project" value="TreeGrafter"/>
</dbReference>
<dbReference type="GO" id="GO:0010181">
    <property type="term" value="F:FMN binding"/>
    <property type="evidence" value="ECO:0007669"/>
    <property type="project" value="TreeGrafter"/>
</dbReference>
<dbReference type="KEGG" id="mprn:Q3V37_18115"/>
<name>A0AAJ6HM11_9ACTN</name>
<dbReference type="PANTHER" id="PTHR38030:SF2">
    <property type="entry name" value="PROTOPORPHYRINOGEN IX DEHYDROGENASE [QUINONE]"/>
    <property type="match status" value="1"/>
</dbReference>
<evidence type="ECO:0000259" key="1">
    <source>
        <dbReference type="Pfam" id="PF12724"/>
    </source>
</evidence>
<dbReference type="EMBL" id="CP130472">
    <property type="protein sequence ID" value="WLS43325.1"/>
    <property type="molecule type" value="Genomic_DNA"/>
</dbReference>
<dbReference type="SUPFAM" id="SSF52218">
    <property type="entry name" value="Flavoproteins"/>
    <property type="match status" value="1"/>
</dbReference>
<dbReference type="Gene3D" id="3.40.50.360">
    <property type="match status" value="1"/>
</dbReference>
<dbReference type="InterPro" id="IPR026816">
    <property type="entry name" value="Flavodoxin_dom"/>
</dbReference>
<dbReference type="Proteomes" id="UP001235874">
    <property type="component" value="Chromosome"/>
</dbReference>
<dbReference type="GO" id="GO:0006783">
    <property type="term" value="P:heme biosynthetic process"/>
    <property type="evidence" value="ECO:0007669"/>
    <property type="project" value="TreeGrafter"/>
</dbReference>
<dbReference type="RefSeq" id="WP_306270761.1">
    <property type="nucleotide sequence ID" value="NZ_CP130472.1"/>
</dbReference>
<keyword evidence="3" id="KW-1185">Reference proteome</keyword>
<gene>
    <name evidence="2" type="ORF">Q3V37_18115</name>
</gene>
<sequence>MRVLVAAASKHGSTAEIAAHIATALRGGLPSGSVVDVAAAAEVTDATSYDALVLGSAVYMGRWLEEARSAAERITSKPPRSVWLFSSGPIGDPPKPAGAPAEVSGIVASVHARDHRVFAGRLDRHRLGLAEKAMVMALHVAVGDFRNWSEIDAWAGEIAAELRQPVAG</sequence>
<organism evidence="2 3">
    <name type="scientific">Micromonospora profundi</name>
    <dbReference type="NCBI Taxonomy" id="1420889"/>
    <lineage>
        <taxon>Bacteria</taxon>
        <taxon>Bacillati</taxon>
        <taxon>Actinomycetota</taxon>
        <taxon>Actinomycetes</taxon>
        <taxon>Micromonosporales</taxon>
        <taxon>Micromonosporaceae</taxon>
        <taxon>Micromonospora</taxon>
    </lineage>
</organism>
<proteinExistence type="predicted"/>
<dbReference type="PANTHER" id="PTHR38030">
    <property type="entry name" value="PROTOPORPHYRINOGEN IX DEHYDROGENASE [MENAQUINONE]"/>
    <property type="match status" value="1"/>
</dbReference>
<dbReference type="AlphaFoldDB" id="A0AAJ6HM11"/>
<feature type="domain" description="Flavodoxin" evidence="1">
    <location>
        <begin position="4"/>
        <end position="137"/>
    </location>
</feature>
<evidence type="ECO:0000313" key="2">
    <source>
        <dbReference type="EMBL" id="WLS43325.1"/>
    </source>
</evidence>
<evidence type="ECO:0000313" key="3">
    <source>
        <dbReference type="Proteomes" id="UP001235874"/>
    </source>
</evidence>
<accession>A0AAJ6HM11</accession>
<dbReference type="InterPro" id="IPR052200">
    <property type="entry name" value="Protoporphyrinogen_IX_DH"/>
</dbReference>